<evidence type="ECO:0000256" key="1">
    <source>
        <dbReference type="SAM" id="MobiDB-lite"/>
    </source>
</evidence>
<feature type="compositionally biased region" description="Basic and acidic residues" evidence="1">
    <location>
        <begin position="387"/>
        <end position="407"/>
    </location>
</feature>
<evidence type="ECO:0000256" key="2">
    <source>
        <dbReference type="SAM" id="Phobius"/>
    </source>
</evidence>
<feature type="transmembrane region" description="Helical" evidence="2">
    <location>
        <begin position="55"/>
        <end position="76"/>
    </location>
</feature>
<dbReference type="RefSeq" id="WP_163738349.1">
    <property type="nucleotide sequence ID" value="NZ_JAAGOA010000008.1"/>
</dbReference>
<keyword evidence="2" id="KW-1133">Transmembrane helix</keyword>
<organism evidence="4 5">
    <name type="scientific">Phytoactinopolyspora halotolerans</name>
    <dbReference type="NCBI Taxonomy" id="1981512"/>
    <lineage>
        <taxon>Bacteria</taxon>
        <taxon>Bacillati</taxon>
        <taxon>Actinomycetota</taxon>
        <taxon>Actinomycetes</taxon>
        <taxon>Jiangellales</taxon>
        <taxon>Jiangellaceae</taxon>
        <taxon>Phytoactinopolyspora</taxon>
    </lineage>
</organism>
<comment type="caution">
    <text evidence="4">The sequence shown here is derived from an EMBL/GenBank/DDBJ whole genome shotgun (WGS) entry which is preliminary data.</text>
</comment>
<dbReference type="Proteomes" id="UP000475214">
    <property type="component" value="Unassembled WGS sequence"/>
</dbReference>
<name>A0A6L9S830_9ACTN</name>
<evidence type="ECO:0000313" key="4">
    <source>
        <dbReference type="EMBL" id="NEE01197.1"/>
    </source>
</evidence>
<proteinExistence type="predicted"/>
<evidence type="ECO:0000313" key="5">
    <source>
        <dbReference type="Proteomes" id="UP000475214"/>
    </source>
</evidence>
<keyword evidence="2" id="KW-0472">Membrane</keyword>
<feature type="domain" description="Type VII secretion system protein EccE" evidence="3">
    <location>
        <begin position="232"/>
        <end position="345"/>
    </location>
</feature>
<protein>
    <submittedName>
        <fullName evidence="4">PrgI family protein</fullName>
    </submittedName>
</protein>
<gene>
    <name evidence="4" type="ORF">G1H10_13570</name>
</gene>
<dbReference type="NCBIfam" id="NF042935">
    <property type="entry name" value="SCO6880_fam"/>
    <property type="match status" value="1"/>
</dbReference>
<feature type="region of interest" description="Disordered" evidence="1">
    <location>
        <begin position="387"/>
        <end position="421"/>
    </location>
</feature>
<dbReference type="AlphaFoldDB" id="A0A6L9S830"/>
<dbReference type="InterPro" id="IPR050051">
    <property type="entry name" value="EccE_dom"/>
</dbReference>
<evidence type="ECO:0000259" key="3">
    <source>
        <dbReference type="Pfam" id="PF11203"/>
    </source>
</evidence>
<keyword evidence="5" id="KW-1185">Reference proteome</keyword>
<feature type="transmembrane region" description="Helical" evidence="2">
    <location>
        <begin position="29"/>
        <end position="49"/>
    </location>
</feature>
<accession>A0A6L9S830</accession>
<dbReference type="EMBL" id="JAAGOA010000008">
    <property type="protein sequence ID" value="NEE01197.1"/>
    <property type="molecule type" value="Genomic_DNA"/>
</dbReference>
<keyword evidence="2" id="KW-0812">Transmembrane</keyword>
<dbReference type="Pfam" id="PF11203">
    <property type="entry name" value="EccE"/>
    <property type="match status" value="1"/>
</dbReference>
<reference evidence="4 5" key="1">
    <citation type="submission" date="2020-02" db="EMBL/GenBank/DDBJ databases">
        <authorList>
            <person name="Li X.-J."/>
            <person name="Han X.-M."/>
        </authorList>
    </citation>
    <scope>NUCLEOTIDE SEQUENCE [LARGE SCALE GENOMIC DNA]</scope>
    <source>
        <strain evidence="4 5">CCTCC AB 2017055</strain>
    </source>
</reference>
<dbReference type="InterPro" id="IPR049978">
    <property type="entry name" value="SCO6880-like"/>
</dbReference>
<sequence>MSIQRQVTPMTAPRGPVTARLGRRSERGVMWGLSAGQLIAVGAAAALVGPAAMSAGLTGLLVTAPGWVAALVFAFVRPRGKTVAAWTPVVANWMVRRIGGQTRWLARPGQLRPAGTLALPGEVASLRVYVHTSSGTAMIHDPHRRTLTGVIRLSHPSFPLLSPDEQNRRVTAWGSVLSGACRTGHVCGLQLVERTLPDHGDAVQAHWHHHGYDGTGLAADSYRALIASAGPASARHETLMALTLSLKAAAAAIRSSGRGVAGAAHVLMKELTTVAASLRTAELGVEGFLSEDELARVIDTAFTSRPPATEGSGTGVAVDVAGPVGVATEWDHVRIDDGWHAVLWVREWPRQDVDASFLTPLMLTNTVRRTISLFYRPRTTRQALKELRTEQAEQESEQRRRDKHDIRTTAAQQREQEDIDRRERELVVGHADLPYTGLIAVSGSTREDLDEAVAEVESACHQCGLDTSLLVGQQDAAFYAAALPLGRLPL</sequence>